<dbReference type="GO" id="GO:0006006">
    <property type="term" value="P:glucose metabolic process"/>
    <property type="evidence" value="ECO:0007669"/>
    <property type="project" value="InterPro"/>
</dbReference>
<evidence type="ECO:0000256" key="11">
    <source>
        <dbReference type="SAM" id="MobiDB-lite"/>
    </source>
</evidence>
<sequence length="607" mass="71013">MQRENILTISDKLSSDKSSLPSAEPFRRNLAHQAASAIHSAFEDYHRAFKAITHRAQERFERREWTKWQSDSIERLELREQIIQRLVSGLRTMLGEQVNSRYVWIAIKDAYARQINQRKDVELAETFYNSVTRRILTTIGVDPALEFVWFGATTLPTGGTPIVRVYTQVGSLEAMIKAILCDYQFAAPYEDLEGDARRVARAMEHALRYYWDTPDFDVIEMVKSVFYRNKAAYLVGRIRKRNRVIPIILPLLHEDRGIYVDAALFSEEEASVVFSFTRAYFHVDAEIPGDLVGFLKSILPLKPIAELYIAIGYHKHGKTERYRALYRHLNNSNDKFEIARGTKGMVMTVFTLPSYDMVFKVIKDQFAYPKTTTRQQVMERYRMVFQHDRVGRMVDAQEFEGLTFSRDRFSPELLKELQESAAKTVTITDDEVIIKHLYTERRLYPLDLYIKEMSFERARAAVIDYGQAIIDLATANIFPGDLFIKNFGVTRHGRVVFYDYDELCLLTDCNFRKLPASRDYDDEIADQPWFPVAPNDIFPEEFRKFLWFPAPLRKVMEEHHGQLFTVEFWQELQRRVRSGEVIDFFPYAPEKRFKRRMEGGEGESGRR</sequence>
<dbReference type="PATRIC" id="fig|926550.5.peg.3414"/>
<dbReference type="PANTHER" id="PTHR39559">
    <property type="match status" value="1"/>
</dbReference>
<dbReference type="OrthoDB" id="9770427at2"/>
<keyword evidence="5" id="KW-0808">Transferase</keyword>
<protein>
    <submittedName>
        <fullName evidence="14">Isocitrate dehydrogenase kinase/phosphatase</fullName>
    </submittedName>
</protein>
<dbReference type="GO" id="GO:0006097">
    <property type="term" value="P:glyoxylate cycle"/>
    <property type="evidence" value="ECO:0007669"/>
    <property type="project" value="UniProtKB-KW"/>
</dbReference>
<dbReference type="GO" id="GO:0005737">
    <property type="term" value="C:cytoplasm"/>
    <property type="evidence" value="ECO:0007669"/>
    <property type="project" value="InterPro"/>
</dbReference>
<keyword evidence="6" id="KW-0547">Nucleotide-binding</keyword>
<keyword evidence="9" id="KW-0067">ATP-binding</keyword>
<name>I0I7F7_CALAS</name>
<accession>I0I7F7</accession>
<keyword evidence="8" id="KW-0378">Hydrolase</keyword>
<evidence type="ECO:0000313" key="14">
    <source>
        <dbReference type="EMBL" id="BAM01195.1"/>
    </source>
</evidence>
<dbReference type="NCBIfam" id="NF002804">
    <property type="entry name" value="PRK02946.1"/>
    <property type="match status" value="1"/>
</dbReference>
<dbReference type="AlphaFoldDB" id="I0I7F7"/>
<evidence type="ECO:0000256" key="2">
    <source>
        <dbReference type="ARBA" id="ARBA00022490"/>
    </source>
</evidence>
<evidence type="ECO:0000256" key="9">
    <source>
        <dbReference type="ARBA" id="ARBA00022840"/>
    </source>
</evidence>
<dbReference type="eggNOG" id="COG4579">
    <property type="taxonomic scope" value="Bacteria"/>
</dbReference>
<dbReference type="Pfam" id="PF06315">
    <property type="entry name" value="AceK_kinase"/>
    <property type="match status" value="1"/>
</dbReference>
<dbReference type="GO" id="GO:0006099">
    <property type="term" value="P:tricarboxylic acid cycle"/>
    <property type="evidence" value="ECO:0007669"/>
    <property type="project" value="UniProtKB-KW"/>
</dbReference>
<dbReference type="EMBL" id="AP012337">
    <property type="protein sequence ID" value="BAM01195.1"/>
    <property type="molecule type" value="Genomic_DNA"/>
</dbReference>
<dbReference type="Pfam" id="PF20423">
    <property type="entry name" value="AceK_regulatory"/>
    <property type="match status" value="1"/>
</dbReference>
<evidence type="ECO:0000259" key="12">
    <source>
        <dbReference type="Pfam" id="PF06315"/>
    </source>
</evidence>
<evidence type="ECO:0000256" key="4">
    <source>
        <dbReference type="ARBA" id="ARBA00022532"/>
    </source>
</evidence>
<evidence type="ECO:0000259" key="13">
    <source>
        <dbReference type="Pfam" id="PF20423"/>
    </source>
</evidence>
<evidence type="ECO:0000256" key="7">
    <source>
        <dbReference type="ARBA" id="ARBA00022777"/>
    </source>
</evidence>
<keyword evidence="4" id="KW-0816">Tricarboxylic acid cycle</keyword>
<keyword evidence="15" id="KW-1185">Reference proteome</keyword>
<dbReference type="GO" id="GO:0008772">
    <property type="term" value="F:[isocitrate dehydrogenase (NADP+)] kinase activity"/>
    <property type="evidence" value="ECO:0007669"/>
    <property type="project" value="InterPro"/>
</dbReference>
<evidence type="ECO:0000313" key="15">
    <source>
        <dbReference type="Proteomes" id="UP000007880"/>
    </source>
</evidence>
<dbReference type="Proteomes" id="UP000007880">
    <property type="component" value="Chromosome"/>
</dbReference>
<dbReference type="GO" id="GO:0016208">
    <property type="term" value="F:AMP binding"/>
    <property type="evidence" value="ECO:0007669"/>
    <property type="project" value="TreeGrafter"/>
</dbReference>
<evidence type="ECO:0000256" key="10">
    <source>
        <dbReference type="ARBA" id="ARBA00022912"/>
    </source>
</evidence>
<organism evidence="14 15">
    <name type="scientific">Caldilinea aerophila (strain DSM 14535 / JCM 11387 / NBRC 104270 / STL-6-O1)</name>
    <dbReference type="NCBI Taxonomy" id="926550"/>
    <lineage>
        <taxon>Bacteria</taxon>
        <taxon>Bacillati</taxon>
        <taxon>Chloroflexota</taxon>
        <taxon>Caldilineae</taxon>
        <taxon>Caldilineales</taxon>
        <taxon>Caldilineaceae</taxon>
        <taxon>Caldilinea</taxon>
    </lineage>
</organism>
<dbReference type="PANTHER" id="PTHR39559:SF1">
    <property type="entry name" value="ISOCITRATE DEHYDROGENASE KINASE_PHOSPHATASE"/>
    <property type="match status" value="1"/>
</dbReference>
<proteinExistence type="inferred from homology"/>
<keyword evidence="10" id="KW-0904">Protein phosphatase</keyword>
<dbReference type="RefSeq" id="WP_014434421.1">
    <property type="nucleotide sequence ID" value="NC_017079.1"/>
</dbReference>
<dbReference type="InterPro" id="IPR046855">
    <property type="entry name" value="AceK_kinase"/>
</dbReference>
<dbReference type="GO" id="GO:0005524">
    <property type="term" value="F:ATP binding"/>
    <property type="evidence" value="ECO:0007669"/>
    <property type="project" value="UniProtKB-KW"/>
</dbReference>
<keyword evidence="1" id="KW-0329">Glyoxylate bypass</keyword>
<dbReference type="STRING" id="926550.CLDAP_31550"/>
<keyword evidence="3" id="KW-0723">Serine/threonine-protein kinase</keyword>
<gene>
    <name evidence="14" type="primary">aceK</name>
    <name evidence="14" type="ordered locus">CLDAP_31550</name>
</gene>
<dbReference type="GO" id="GO:0004674">
    <property type="term" value="F:protein serine/threonine kinase activity"/>
    <property type="evidence" value="ECO:0007669"/>
    <property type="project" value="UniProtKB-KW"/>
</dbReference>
<dbReference type="InterPro" id="IPR010452">
    <property type="entry name" value="Isocitrate_DH_AceK"/>
</dbReference>
<dbReference type="HOGENOM" id="CLU_033804_1_1_0"/>
<evidence type="ECO:0000256" key="1">
    <source>
        <dbReference type="ARBA" id="ARBA00022435"/>
    </source>
</evidence>
<evidence type="ECO:0000256" key="6">
    <source>
        <dbReference type="ARBA" id="ARBA00022741"/>
    </source>
</evidence>
<dbReference type="PIRSF" id="PIRSF000719">
    <property type="entry name" value="AceK"/>
    <property type="match status" value="1"/>
</dbReference>
<keyword evidence="2" id="KW-0963">Cytoplasm</keyword>
<reference evidence="14 15" key="1">
    <citation type="submission" date="2012-02" db="EMBL/GenBank/DDBJ databases">
        <title>Complete genome sequence of Caldilinea aerophila DSM 14535 (= NBRC 102666).</title>
        <authorList>
            <person name="Oguchi A."/>
            <person name="Hosoyama A."/>
            <person name="Sekine M."/>
            <person name="Fukai R."/>
            <person name="Kato Y."/>
            <person name="Nakamura S."/>
            <person name="Hanada S."/>
            <person name="Yamazaki S."/>
            <person name="Fujita N."/>
        </authorList>
    </citation>
    <scope>NUCLEOTIDE SEQUENCE [LARGE SCALE GENOMIC DNA]</scope>
    <source>
        <strain evidence="15">DSM 14535 / JCM 11387 / NBRC 104270 / STL-6-O1</strain>
    </source>
</reference>
<evidence type="ECO:0000256" key="3">
    <source>
        <dbReference type="ARBA" id="ARBA00022527"/>
    </source>
</evidence>
<dbReference type="KEGG" id="cap:CLDAP_31550"/>
<evidence type="ECO:0000256" key="8">
    <source>
        <dbReference type="ARBA" id="ARBA00022801"/>
    </source>
</evidence>
<dbReference type="HAMAP" id="MF_00747">
    <property type="entry name" value="AceK"/>
    <property type="match status" value="1"/>
</dbReference>
<evidence type="ECO:0000256" key="5">
    <source>
        <dbReference type="ARBA" id="ARBA00022679"/>
    </source>
</evidence>
<feature type="region of interest" description="Disordered" evidence="11">
    <location>
        <begin position="1"/>
        <end position="20"/>
    </location>
</feature>
<keyword evidence="7 14" id="KW-0418">Kinase</keyword>
<dbReference type="InterPro" id="IPR046854">
    <property type="entry name" value="AceK_regulatory"/>
</dbReference>
<feature type="domain" description="Isocitrate dehydrogenase kinase/phosphatase (AceK) kinase" evidence="12">
    <location>
        <begin position="334"/>
        <end position="588"/>
    </location>
</feature>
<feature type="compositionally biased region" description="Low complexity" evidence="11">
    <location>
        <begin position="10"/>
        <end position="20"/>
    </location>
</feature>
<dbReference type="GO" id="GO:0004721">
    <property type="term" value="F:phosphoprotein phosphatase activity"/>
    <property type="evidence" value="ECO:0007669"/>
    <property type="project" value="UniProtKB-KW"/>
</dbReference>
<feature type="domain" description="Isocitrate dehydrogenase kinase/phosphatase (AceK) regulatory" evidence="13">
    <location>
        <begin position="35"/>
        <end position="333"/>
    </location>
</feature>